<dbReference type="GO" id="GO:0016567">
    <property type="term" value="P:protein ubiquitination"/>
    <property type="evidence" value="ECO:0007669"/>
    <property type="project" value="InterPro"/>
</dbReference>
<evidence type="ECO:0000259" key="9">
    <source>
        <dbReference type="PROSITE" id="PS51698"/>
    </source>
</evidence>
<dbReference type="InterPro" id="IPR045210">
    <property type="entry name" value="RING-Ubox_PUB"/>
</dbReference>
<dbReference type="Gene3D" id="1.25.10.10">
    <property type="entry name" value="Leucine-rich Repeat Variant"/>
    <property type="match status" value="2"/>
</dbReference>
<proteinExistence type="predicted"/>
<dbReference type="Proteomes" id="UP001345219">
    <property type="component" value="Chromosome 22"/>
</dbReference>
<dbReference type="SMART" id="SM00185">
    <property type="entry name" value="ARM"/>
    <property type="match status" value="7"/>
</dbReference>
<organism evidence="10 11">
    <name type="scientific">Trapa incisa</name>
    <dbReference type="NCBI Taxonomy" id="236973"/>
    <lineage>
        <taxon>Eukaryota</taxon>
        <taxon>Viridiplantae</taxon>
        <taxon>Streptophyta</taxon>
        <taxon>Embryophyta</taxon>
        <taxon>Tracheophyta</taxon>
        <taxon>Spermatophyta</taxon>
        <taxon>Magnoliopsida</taxon>
        <taxon>eudicotyledons</taxon>
        <taxon>Gunneridae</taxon>
        <taxon>Pentapetalae</taxon>
        <taxon>rosids</taxon>
        <taxon>malvids</taxon>
        <taxon>Myrtales</taxon>
        <taxon>Lythraceae</taxon>
        <taxon>Trapa</taxon>
    </lineage>
</organism>
<evidence type="ECO:0000256" key="4">
    <source>
        <dbReference type="ARBA" id="ARBA00022679"/>
    </source>
</evidence>
<keyword evidence="4" id="KW-0808">Transferase</keyword>
<keyword evidence="5" id="KW-0677">Repeat</keyword>
<feature type="region of interest" description="Disordered" evidence="8">
    <location>
        <begin position="125"/>
        <end position="170"/>
    </location>
</feature>
<comment type="caution">
    <text evidence="10">The sequence shown here is derived from an EMBL/GenBank/DDBJ whole genome shotgun (WGS) entry which is preliminary data.</text>
</comment>
<name>A0AAN7QSH5_9MYRT</name>
<dbReference type="SUPFAM" id="SSF57850">
    <property type="entry name" value="RING/U-box"/>
    <property type="match status" value="1"/>
</dbReference>
<comment type="pathway">
    <text evidence="2">Protein modification; protein ubiquitination.</text>
</comment>
<sequence>MELQTAKNAPRKAVEILQSISQKVDIVKDLVSKCQTSLSLISDPELKLIISQLEEVTNQIGEDLSLIPPSTFEGQKYAVVAIRNLSQEMQHAKFQVTQGVAVAQAEHQREVKSFQEQKEQSQIGTDLYSSSVGTPLTKSTILPTSESGEPLQSSGGSSRKLPSRNVNSSENEFSDRFIEPMYRAFYCPLSKKIMDDPVTVQTGVTYERNAIQEWLDMFEESVDVFCPATGKKLTSRVLETNIALKTTIEEWKERNELGRIKMARAALSLASSPSMILEAINDLQEICERKVYSKVQVCNTGLLPTLVKLLAFKDRNVRTALLGLLRQLAEDDNDNKEMVAGIMDLIVLVRLLSSSHQPTRSAALLLLLELSKSQQIREKIGSVSGAILVLLTNKYNSTDSFASEKADEILKNLESHGNNVKIMAENGHVEPLLKHLAEGSDEMKQEMAMYLGETCLGHDNQACVSERAVSSLIKMVQSIDDLSRRAGYKALARISTDLPNSKLMFEAGIVPLLTEEIFNRQSSDDMINSKADAASILANIINSGLDLDLVKANSQGHTMVSDYIVYNIVHMLKGSTPTLNVSLLKILLCMAKFEKSMATIVSVLKEGDGSYALIELINNPEGELSLAALKLLQTLTSFMGHMISERLCKTRGLPENLIRILPSVSNQVTEKHAISAKFLAELPHQNLTLNAAIINKGLVADVLHNIERVQQIGTRSSKYGDTYIEGLVGILVRLTTTMYDPQILMVAMDYNFTGVFTDLLTWTSSDGVQRLSANGLENLSAQSVNLSKPPQAKEPNFKKVFSMPKSLSSSSSRRKMRIPICPVHRGICSSKSTFCLIDSKAVERLLSCLHRENAMVVEAALSALYTLLDDKADVEMSLNLLNGVNLVQIVLNVVKDHKEERLLQKSFWIIEKFLARGSRITNSPTTVISQDRMLHVALVSALQREDEAMKQVAERILRHLKKMPNDSIPELTAATYTRF</sequence>
<dbReference type="GO" id="GO:0061630">
    <property type="term" value="F:ubiquitin protein ligase activity"/>
    <property type="evidence" value="ECO:0007669"/>
    <property type="project" value="UniProtKB-EC"/>
</dbReference>
<evidence type="ECO:0000256" key="6">
    <source>
        <dbReference type="ARBA" id="ARBA00022786"/>
    </source>
</evidence>
<dbReference type="PROSITE" id="PS51698">
    <property type="entry name" value="U_BOX"/>
    <property type="match status" value="1"/>
</dbReference>
<evidence type="ECO:0000256" key="8">
    <source>
        <dbReference type="SAM" id="MobiDB-lite"/>
    </source>
</evidence>
<keyword evidence="6" id="KW-0833">Ubl conjugation pathway</keyword>
<dbReference type="CDD" id="cd16664">
    <property type="entry name" value="RING-Ubox_PUB"/>
    <property type="match status" value="1"/>
</dbReference>
<keyword evidence="11" id="KW-1185">Reference proteome</keyword>
<dbReference type="PROSITE" id="PS50176">
    <property type="entry name" value="ARM_REPEAT"/>
    <property type="match status" value="1"/>
</dbReference>
<dbReference type="EC" id="2.3.2.27" evidence="3"/>
<dbReference type="InterPro" id="IPR016024">
    <property type="entry name" value="ARM-type_fold"/>
</dbReference>
<dbReference type="InterPro" id="IPR052608">
    <property type="entry name" value="U-box_domain_protein"/>
</dbReference>
<feature type="repeat" description="ARM" evidence="7">
    <location>
        <begin position="301"/>
        <end position="339"/>
    </location>
</feature>
<gene>
    <name evidence="10" type="ORF">SAY87_028919</name>
</gene>
<feature type="compositionally biased region" description="Polar residues" evidence="8">
    <location>
        <begin position="125"/>
        <end position="157"/>
    </location>
</feature>
<dbReference type="InterPro" id="IPR013083">
    <property type="entry name" value="Znf_RING/FYVE/PHD"/>
</dbReference>
<dbReference type="InterPro" id="IPR003613">
    <property type="entry name" value="Ubox_domain"/>
</dbReference>
<dbReference type="EMBL" id="JAXIOK010000004">
    <property type="protein sequence ID" value="KAK4773900.1"/>
    <property type="molecule type" value="Genomic_DNA"/>
</dbReference>
<comment type="catalytic activity">
    <reaction evidence="1">
        <text>S-ubiquitinyl-[E2 ubiquitin-conjugating enzyme]-L-cysteine + [acceptor protein]-L-lysine = [E2 ubiquitin-conjugating enzyme]-L-cysteine + N(6)-ubiquitinyl-[acceptor protein]-L-lysine.</text>
        <dbReference type="EC" id="2.3.2.27"/>
    </reaction>
</comment>
<evidence type="ECO:0000256" key="1">
    <source>
        <dbReference type="ARBA" id="ARBA00000900"/>
    </source>
</evidence>
<evidence type="ECO:0000313" key="10">
    <source>
        <dbReference type="EMBL" id="KAK4773900.1"/>
    </source>
</evidence>
<dbReference type="Pfam" id="PF04564">
    <property type="entry name" value="U-box"/>
    <property type="match status" value="1"/>
</dbReference>
<feature type="domain" description="U-box" evidence="9">
    <location>
        <begin position="180"/>
        <end position="258"/>
    </location>
</feature>
<dbReference type="InterPro" id="IPR011989">
    <property type="entry name" value="ARM-like"/>
</dbReference>
<dbReference type="AlphaFoldDB" id="A0AAN7QSH5"/>
<evidence type="ECO:0000256" key="2">
    <source>
        <dbReference type="ARBA" id="ARBA00004906"/>
    </source>
</evidence>
<dbReference type="SMART" id="SM00504">
    <property type="entry name" value="Ubox"/>
    <property type="match status" value="1"/>
</dbReference>
<evidence type="ECO:0000256" key="3">
    <source>
        <dbReference type="ARBA" id="ARBA00012483"/>
    </source>
</evidence>
<dbReference type="InterPro" id="IPR000225">
    <property type="entry name" value="Armadillo"/>
</dbReference>
<dbReference type="Gene3D" id="3.30.40.10">
    <property type="entry name" value="Zinc/RING finger domain, C3HC4 (zinc finger)"/>
    <property type="match status" value="1"/>
</dbReference>
<dbReference type="SUPFAM" id="SSF48371">
    <property type="entry name" value="ARM repeat"/>
    <property type="match status" value="2"/>
</dbReference>
<reference evidence="10 11" key="1">
    <citation type="journal article" date="2023" name="Hortic Res">
        <title>Pangenome of water caltrop reveals structural variations and asymmetric subgenome divergence after allopolyploidization.</title>
        <authorList>
            <person name="Zhang X."/>
            <person name="Chen Y."/>
            <person name="Wang L."/>
            <person name="Yuan Y."/>
            <person name="Fang M."/>
            <person name="Shi L."/>
            <person name="Lu R."/>
            <person name="Comes H.P."/>
            <person name="Ma Y."/>
            <person name="Chen Y."/>
            <person name="Huang G."/>
            <person name="Zhou Y."/>
            <person name="Zheng Z."/>
            <person name="Qiu Y."/>
        </authorList>
    </citation>
    <scope>NUCLEOTIDE SEQUENCE [LARGE SCALE GENOMIC DNA]</scope>
    <source>
        <tissue evidence="10">Roots</tissue>
    </source>
</reference>
<dbReference type="PANTHER" id="PTHR45958">
    <property type="entry name" value="RING-TYPE E3 UBIQUITIN TRANSFERASE"/>
    <property type="match status" value="1"/>
</dbReference>
<accession>A0AAN7QSH5</accession>
<protein>
    <recommendedName>
        <fullName evidence="3">RING-type E3 ubiquitin transferase</fullName>
        <ecNumber evidence="3">2.3.2.27</ecNumber>
    </recommendedName>
</protein>
<evidence type="ECO:0000256" key="5">
    <source>
        <dbReference type="ARBA" id="ARBA00022737"/>
    </source>
</evidence>
<evidence type="ECO:0000256" key="7">
    <source>
        <dbReference type="PROSITE-ProRule" id="PRU00259"/>
    </source>
</evidence>
<dbReference type="PANTHER" id="PTHR45958:SF4">
    <property type="entry name" value="U-BOX DOMAIN-CONTAINING PROTEIN 42-RELATED"/>
    <property type="match status" value="1"/>
</dbReference>
<evidence type="ECO:0000313" key="11">
    <source>
        <dbReference type="Proteomes" id="UP001345219"/>
    </source>
</evidence>